<dbReference type="RefSeq" id="WP_015791736.1">
    <property type="nucleotide sequence ID" value="NC_013156.1"/>
</dbReference>
<dbReference type="InterPro" id="IPR027470">
    <property type="entry name" value="Cation_efflux_CTD"/>
</dbReference>
<evidence type="ECO:0000259" key="9">
    <source>
        <dbReference type="Pfam" id="PF16916"/>
    </source>
</evidence>
<feature type="transmembrane region" description="Helical" evidence="7">
    <location>
        <begin position="175"/>
        <end position="194"/>
    </location>
</feature>
<dbReference type="Gene3D" id="1.20.1510.10">
    <property type="entry name" value="Cation efflux protein transmembrane domain"/>
    <property type="match status" value="1"/>
</dbReference>
<dbReference type="Pfam" id="PF16916">
    <property type="entry name" value="ZT_dimer"/>
    <property type="match status" value="1"/>
</dbReference>
<dbReference type="GO" id="GO:0016020">
    <property type="term" value="C:membrane"/>
    <property type="evidence" value="ECO:0007669"/>
    <property type="project" value="UniProtKB-SubCell"/>
</dbReference>
<dbReference type="InterPro" id="IPR058533">
    <property type="entry name" value="Cation_efflux_TM"/>
</dbReference>
<feature type="domain" description="Cation efflux protein cytoplasmic" evidence="9">
    <location>
        <begin position="207"/>
        <end position="280"/>
    </location>
</feature>
<dbReference type="FunFam" id="1.20.1510.10:FF:000006">
    <property type="entry name" value="Divalent cation efflux transporter"/>
    <property type="match status" value="1"/>
</dbReference>
<dbReference type="SUPFAM" id="SSF161111">
    <property type="entry name" value="Cation efflux protein transmembrane domain-like"/>
    <property type="match status" value="1"/>
</dbReference>
<dbReference type="GeneID" id="8365894"/>
<protein>
    <submittedName>
        <fullName evidence="10">Cation diffusion facilitator family transporter</fullName>
    </submittedName>
</protein>
<dbReference type="PANTHER" id="PTHR43840">
    <property type="entry name" value="MITOCHONDRIAL METAL TRANSPORTER 1-RELATED"/>
    <property type="match status" value="1"/>
</dbReference>
<dbReference type="KEGG" id="mfe:Mefer_1191"/>
<evidence type="ECO:0000256" key="7">
    <source>
        <dbReference type="SAM" id="Phobius"/>
    </source>
</evidence>
<evidence type="ECO:0000256" key="4">
    <source>
        <dbReference type="ARBA" id="ARBA00022692"/>
    </source>
</evidence>
<dbReference type="EMBL" id="CP001696">
    <property type="protein sequence ID" value="ACV25000.1"/>
    <property type="molecule type" value="Genomic_DNA"/>
</dbReference>
<feature type="transmembrane region" description="Helical" evidence="7">
    <location>
        <begin position="110"/>
        <end position="131"/>
    </location>
</feature>
<dbReference type="Proteomes" id="UP000001495">
    <property type="component" value="Chromosome"/>
</dbReference>
<dbReference type="SUPFAM" id="SSF160240">
    <property type="entry name" value="Cation efflux protein cytoplasmic domain-like"/>
    <property type="match status" value="1"/>
</dbReference>
<evidence type="ECO:0000256" key="6">
    <source>
        <dbReference type="ARBA" id="ARBA00023136"/>
    </source>
</evidence>
<dbReference type="InterPro" id="IPR002524">
    <property type="entry name" value="Cation_efflux"/>
</dbReference>
<dbReference type="HOGENOM" id="CLU_013430_3_3_2"/>
<dbReference type="AlphaFoldDB" id="C7P8W8"/>
<name>C7P8W8_METFA</name>
<feature type="transmembrane region" description="Helical" evidence="7">
    <location>
        <begin position="7"/>
        <end position="29"/>
    </location>
</feature>
<evidence type="ECO:0000259" key="8">
    <source>
        <dbReference type="Pfam" id="PF01545"/>
    </source>
</evidence>
<keyword evidence="3" id="KW-0813">Transport</keyword>
<dbReference type="PANTHER" id="PTHR43840:SF15">
    <property type="entry name" value="MITOCHONDRIAL METAL TRANSPORTER 1-RELATED"/>
    <property type="match status" value="1"/>
</dbReference>
<organism evidence="10 11">
    <name type="scientific">Methanocaldococcus fervens (strain DSM 4213 / JCM 15782 / AG86)</name>
    <name type="common">Methanococcus fervens</name>
    <dbReference type="NCBI Taxonomy" id="573064"/>
    <lineage>
        <taxon>Archaea</taxon>
        <taxon>Methanobacteriati</taxon>
        <taxon>Methanobacteriota</taxon>
        <taxon>Methanomada group</taxon>
        <taxon>Methanococci</taxon>
        <taxon>Methanococcales</taxon>
        <taxon>Methanocaldococcaceae</taxon>
        <taxon>Methanocaldococcus</taxon>
    </lineage>
</organism>
<dbReference type="GO" id="GO:0008324">
    <property type="term" value="F:monoatomic cation transmembrane transporter activity"/>
    <property type="evidence" value="ECO:0007669"/>
    <property type="project" value="InterPro"/>
</dbReference>
<dbReference type="NCBIfam" id="TIGR01297">
    <property type="entry name" value="CDF"/>
    <property type="match status" value="1"/>
</dbReference>
<feature type="transmembrane region" description="Helical" evidence="7">
    <location>
        <begin position="71"/>
        <end position="90"/>
    </location>
</feature>
<dbReference type="OrthoDB" id="8907at2157"/>
<sequence length="286" mass="31763">MREVEKPLILSIVGNVLLGLIKIIIGYVYSSISLISDGVHSLSDVITSVIAIVGVKISSKPADESHPYGHSRFECLFSFFIGLALFFTAYEIGKFAVERIIYGEVIEVNAIMVLVAILSIVVKELMTRYSLYVGKKLNNQLLIADAYHHRSDALSSVVVLIGLLLQKFGIYYGDAIAGIILAFMIAKVAADICLTNMHYLTGRAPGAEFFESIKKEALSVDKVIGVHDIKAHYVGPKIHVELHVEVPSNISAREMHDIEVEVKNRLESLDNVERAYVHVDIVDWYF</sequence>
<evidence type="ECO:0000256" key="3">
    <source>
        <dbReference type="ARBA" id="ARBA00022448"/>
    </source>
</evidence>
<dbReference type="STRING" id="573064.Mefer_1191"/>
<proteinExistence type="inferred from homology"/>
<evidence type="ECO:0000256" key="2">
    <source>
        <dbReference type="ARBA" id="ARBA00008114"/>
    </source>
</evidence>
<keyword evidence="11" id="KW-1185">Reference proteome</keyword>
<dbReference type="Pfam" id="PF01545">
    <property type="entry name" value="Cation_efflux"/>
    <property type="match status" value="1"/>
</dbReference>
<keyword evidence="6 7" id="KW-0472">Membrane</keyword>
<dbReference type="InterPro" id="IPR036837">
    <property type="entry name" value="Cation_efflux_CTD_sf"/>
</dbReference>
<evidence type="ECO:0000313" key="11">
    <source>
        <dbReference type="Proteomes" id="UP000001495"/>
    </source>
</evidence>
<keyword evidence="4 7" id="KW-0812">Transmembrane</keyword>
<dbReference type="InterPro" id="IPR027469">
    <property type="entry name" value="Cation_efflux_TMD_sf"/>
</dbReference>
<gene>
    <name evidence="10" type="ordered locus">Mefer_1191</name>
</gene>
<evidence type="ECO:0000256" key="5">
    <source>
        <dbReference type="ARBA" id="ARBA00022989"/>
    </source>
</evidence>
<dbReference type="eggNOG" id="arCOG01474">
    <property type="taxonomic scope" value="Archaea"/>
</dbReference>
<evidence type="ECO:0000313" key="10">
    <source>
        <dbReference type="EMBL" id="ACV25000.1"/>
    </source>
</evidence>
<evidence type="ECO:0000256" key="1">
    <source>
        <dbReference type="ARBA" id="ARBA00004141"/>
    </source>
</evidence>
<feature type="domain" description="Cation efflux protein transmembrane" evidence="8">
    <location>
        <begin position="8"/>
        <end position="200"/>
    </location>
</feature>
<dbReference type="Gene3D" id="3.30.70.1350">
    <property type="entry name" value="Cation efflux protein, cytoplasmic domain"/>
    <property type="match status" value="1"/>
</dbReference>
<keyword evidence="5 7" id="KW-1133">Transmembrane helix</keyword>
<reference evidence="10" key="1">
    <citation type="submission" date="2009-08" db="EMBL/GenBank/DDBJ databases">
        <title>Complete sequence of chromosome of Methanocaldococcus fervens AG86.</title>
        <authorList>
            <consortium name="US DOE Joint Genome Institute"/>
            <person name="Lucas S."/>
            <person name="Copeland A."/>
            <person name="Lapidus A."/>
            <person name="Glavina del Rio T."/>
            <person name="Tice H."/>
            <person name="Bruce D."/>
            <person name="Goodwin L."/>
            <person name="Pitluck S."/>
            <person name="Chertkov O."/>
            <person name="Detter J.C."/>
            <person name="Han C."/>
            <person name="Tapia R."/>
            <person name="Larimer F."/>
            <person name="Land M."/>
            <person name="Hauser L."/>
            <person name="Kyrpides N."/>
            <person name="Ovchinnikova G."/>
            <person name="Lupa-Sieprawska M."/>
            <person name="Whitman W.B."/>
        </authorList>
    </citation>
    <scope>NUCLEOTIDE SEQUENCE [LARGE SCALE GENOMIC DNA]</scope>
    <source>
        <strain evidence="10">AG86</strain>
    </source>
</reference>
<comment type="subcellular location">
    <subcellularLocation>
        <location evidence="1">Membrane</location>
        <topology evidence="1">Multi-pass membrane protein</topology>
    </subcellularLocation>
</comment>
<comment type="similarity">
    <text evidence="2">Belongs to the cation diffusion facilitator (CDF) transporter (TC 2.A.4) family.</text>
</comment>
<dbReference type="InterPro" id="IPR050291">
    <property type="entry name" value="CDF_Transporter"/>
</dbReference>
<accession>C7P8W8</accession>